<proteinExistence type="predicted"/>
<dbReference type="SUPFAM" id="SSF55486">
    <property type="entry name" value="Metalloproteases ('zincins'), catalytic domain"/>
    <property type="match status" value="1"/>
</dbReference>
<dbReference type="Pfam" id="PF01433">
    <property type="entry name" value="Peptidase_M1"/>
    <property type="match status" value="1"/>
</dbReference>
<protein>
    <recommendedName>
        <fullName evidence="8">Aminopeptidase</fullName>
    </recommendedName>
</protein>
<comment type="cofactor">
    <cofactor evidence="3">
        <name>Zn(2+)</name>
        <dbReference type="ChEBI" id="CHEBI:29105"/>
    </cofactor>
    <text evidence="3">Binds 1 zinc ion per subunit.</text>
</comment>
<evidence type="ECO:0008006" key="8">
    <source>
        <dbReference type="Google" id="ProtNLM"/>
    </source>
</evidence>
<dbReference type="InterPro" id="IPR034016">
    <property type="entry name" value="M1_APN-typ"/>
</dbReference>
<dbReference type="InterPro" id="IPR042097">
    <property type="entry name" value="Aminopeptidase_N-like_N_sf"/>
</dbReference>
<keyword evidence="1" id="KW-0645">Protease</keyword>
<dbReference type="InterPro" id="IPR014782">
    <property type="entry name" value="Peptidase_M1_dom"/>
</dbReference>
<dbReference type="PANTHER" id="PTHR11533:SF174">
    <property type="entry name" value="PUROMYCIN-SENSITIVE AMINOPEPTIDASE-RELATED"/>
    <property type="match status" value="1"/>
</dbReference>
<dbReference type="GO" id="GO:0005737">
    <property type="term" value="C:cytoplasm"/>
    <property type="evidence" value="ECO:0007669"/>
    <property type="project" value="TreeGrafter"/>
</dbReference>
<dbReference type="GO" id="GO:0016020">
    <property type="term" value="C:membrane"/>
    <property type="evidence" value="ECO:0007669"/>
    <property type="project" value="TreeGrafter"/>
</dbReference>
<evidence type="ECO:0000313" key="6">
    <source>
        <dbReference type="EMBL" id="THG98505.1"/>
    </source>
</evidence>
<dbReference type="Proteomes" id="UP000309038">
    <property type="component" value="Unassembled WGS sequence"/>
</dbReference>
<comment type="caution">
    <text evidence="6">The sequence shown here is derived from an EMBL/GenBank/DDBJ whole genome shotgun (WGS) entry which is preliminary data.</text>
</comment>
<organism evidence="6 7">
    <name type="scientific">Hermanssonia centrifuga</name>
    <dbReference type="NCBI Taxonomy" id="98765"/>
    <lineage>
        <taxon>Eukaryota</taxon>
        <taxon>Fungi</taxon>
        <taxon>Dikarya</taxon>
        <taxon>Basidiomycota</taxon>
        <taxon>Agaricomycotina</taxon>
        <taxon>Agaricomycetes</taxon>
        <taxon>Polyporales</taxon>
        <taxon>Meruliaceae</taxon>
        <taxon>Hermanssonia</taxon>
    </lineage>
</organism>
<accession>A0A4S4KJD5</accession>
<dbReference type="Pfam" id="PF17900">
    <property type="entry name" value="Peptidase_M1_N"/>
    <property type="match status" value="1"/>
</dbReference>
<dbReference type="InterPro" id="IPR045357">
    <property type="entry name" value="Aminopeptidase_N-like_N"/>
</dbReference>
<dbReference type="InterPro" id="IPR050344">
    <property type="entry name" value="Peptidase_M1_aminopeptidases"/>
</dbReference>
<dbReference type="GO" id="GO:0042277">
    <property type="term" value="F:peptide binding"/>
    <property type="evidence" value="ECO:0007669"/>
    <property type="project" value="TreeGrafter"/>
</dbReference>
<sequence>MSVVQPSYLNDAVGDFRLPNSIQPTHYHLTICTDLTSLVYAGRVRISLNIEYETSTVMFNMAEISLQYASLFSESLGETLQPSSQVFDAAGERVVLNFGKPLPAKSKALLDLRFKCVLNASLQGYFISSWNHDGKTMYYALTQFEYGPPASMQCSRSLIVRTWEATPDALHQAKYVLNVTTQVMPIYEQLFDIDYPLPKLDTLIVDDFDVDAMENWGLIIGRKSAFLLDPELADMVAKKRVATTQSHEIAHMWFGNITTMAWWDNLYLNEGFATIMGEVLMIDRILPEWKVDSEFINIFLNDALGLDAKPSSHPIEADCPDASQTLQNLYDPLVRRLGFEYLNDEPVDITLLRTNVIEQAAAAGHARAVEELRELFAECTRRKDYSRIPADLTKVTYITAVRHGGRLEYEAVKRILKKPKTPTSGISAMHAMCAVEDPILIQETLEFLLIDARDQDVIYFFEGLQANHKTRRTLLQFFRENYDLIYERFKNNFSLKYLIECSHNALTRIEDYHDCHHYFQASFRCIVCDIIG</sequence>
<dbReference type="GO" id="GO:0008270">
    <property type="term" value="F:zinc ion binding"/>
    <property type="evidence" value="ECO:0007669"/>
    <property type="project" value="InterPro"/>
</dbReference>
<feature type="binding site" evidence="3">
    <location>
        <position position="270"/>
    </location>
    <ligand>
        <name>Zn(2+)</name>
        <dbReference type="ChEBI" id="CHEBI:29105"/>
        <note>catalytic</note>
    </ligand>
</feature>
<dbReference type="GO" id="GO:0070006">
    <property type="term" value="F:metalloaminopeptidase activity"/>
    <property type="evidence" value="ECO:0007669"/>
    <property type="project" value="TreeGrafter"/>
</dbReference>
<evidence type="ECO:0000259" key="5">
    <source>
        <dbReference type="Pfam" id="PF17900"/>
    </source>
</evidence>
<name>A0A4S4KJD5_9APHY</name>
<evidence type="ECO:0000259" key="4">
    <source>
        <dbReference type="Pfam" id="PF01433"/>
    </source>
</evidence>
<evidence type="ECO:0000256" key="3">
    <source>
        <dbReference type="PIRSR" id="PIRSR634016-3"/>
    </source>
</evidence>
<evidence type="ECO:0000256" key="2">
    <source>
        <dbReference type="PIRSR" id="PIRSR634016-1"/>
    </source>
</evidence>
<evidence type="ECO:0000256" key="1">
    <source>
        <dbReference type="ARBA" id="ARBA00022438"/>
    </source>
</evidence>
<dbReference type="Gene3D" id="1.25.50.20">
    <property type="match status" value="1"/>
</dbReference>
<feature type="binding site" evidence="3">
    <location>
        <position position="247"/>
    </location>
    <ligand>
        <name>Zn(2+)</name>
        <dbReference type="ChEBI" id="CHEBI:29105"/>
        <note>catalytic</note>
    </ligand>
</feature>
<dbReference type="AlphaFoldDB" id="A0A4S4KJD5"/>
<dbReference type="EMBL" id="SGPJ01000116">
    <property type="protein sequence ID" value="THG98505.1"/>
    <property type="molecule type" value="Genomic_DNA"/>
</dbReference>
<keyword evidence="1" id="KW-0031">Aminopeptidase</keyword>
<dbReference type="Gene3D" id="2.60.40.1730">
    <property type="entry name" value="tricorn interacting facor f3 domain"/>
    <property type="match status" value="1"/>
</dbReference>
<keyword evidence="1" id="KW-0378">Hydrolase</keyword>
<feature type="domain" description="Peptidase M1 membrane alanine aminopeptidase" evidence="4">
    <location>
        <begin position="175"/>
        <end position="333"/>
    </location>
</feature>
<reference evidence="6 7" key="1">
    <citation type="submission" date="2019-02" db="EMBL/GenBank/DDBJ databases">
        <title>Genome sequencing of the rare red list fungi Phlebia centrifuga.</title>
        <authorList>
            <person name="Buettner E."/>
            <person name="Kellner H."/>
        </authorList>
    </citation>
    <scope>NUCLEOTIDE SEQUENCE [LARGE SCALE GENOMIC DNA]</scope>
    <source>
        <strain evidence="6 7">DSM 108282</strain>
    </source>
</reference>
<keyword evidence="3" id="KW-0862">Zinc</keyword>
<feature type="domain" description="Aminopeptidase N-like N-terminal" evidence="5">
    <location>
        <begin position="23"/>
        <end position="145"/>
    </location>
</feature>
<dbReference type="PRINTS" id="PR00756">
    <property type="entry name" value="ALADIPTASE"/>
</dbReference>
<dbReference type="GO" id="GO:0005615">
    <property type="term" value="C:extracellular space"/>
    <property type="evidence" value="ECO:0007669"/>
    <property type="project" value="TreeGrafter"/>
</dbReference>
<dbReference type="InterPro" id="IPR001930">
    <property type="entry name" value="Peptidase_M1"/>
</dbReference>
<keyword evidence="7" id="KW-1185">Reference proteome</keyword>
<feature type="binding site" evidence="3">
    <location>
        <position position="251"/>
    </location>
    <ligand>
        <name>Zn(2+)</name>
        <dbReference type="ChEBI" id="CHEBI:29105"/>
        <note>catalytic</note>
    </ligand>
</feature>
<evidence type="ECO:0000313" key="7">
    <source>
        <dbReference type="Proteomes" id="UP000309038"/>
    </source>
</evidence>
<keyword evidence="3" id="KW-0479">Metal-binding</keyword>
<dbReference type="GO" id="GO:0043171">
    <property type="term" value="P:peptide catabolic process"/>
    <property type="evidence" value="ECO:0007669"/>
    <property type="project" value="TreeGrafter"/>
</dbReference>
<dbReference type="SUPFAM" id="SSF63737">
    <property type="entry name" value="Leukotriene A4 hydrolase N-terminal domain"/>
    <property type="match status" value="1"/>
</dbReference>
<feature type="active site" description="Proton acceptor" evidence="2">
    <location>
        <position position="248"/>
    </location>
</feature>
<dbReference type="Gene3D" id="3.30.2010.30">
    <property type="match status" value="1"/>
</dbReference>
<dbReference type="PANTHER" id="PTHR11533">
    <property type="entry name" value="PROTEASE M1 ZINC METALLOPROTEASE"/>
    <property type="match status" value="1"/>
</dbReference>
<dbReference type="GO" id="GO:0006508">
    <property type="term" value="P:proteolysis"/>
    <property type="evidence" value="ECO:0007669"/>
    <property type="project" value="InterPro"/>
</dbReference>
<gene>
    <name evidence="6" type="ORF">EW026_g3702</name>
</gene>
<dbReference type="CDD" id="cd09601">
    <property type="entry name" value="M1_APN-Q_like"/>
    <property type="match status" value="1"/>
</dbReference>